<dbReference type="PANTHER" id="PTHR42923">
    <property type="entry name" value="PROTOPORPHYRINOGEN OXIDASE"/>
    <property type="match status" value="1"/>
</dbReference>
<dbReference type="EMBL" id="JBHSPR010000010">
    <property type="protein sequence ID" value="MFC6017103.1"/>
    <property type="molecule type" value="Genomic_DNA"/>
</dbReference>
<comment type="subcellular location">
    <subcellularLocation>
        <location evidence="12">Cytoplasm</location>
    </subcellularLocation>
</comment>
<dbReference type="Gene3D" id="3.90.660.20">
    <property type="entry name" value="Protoporphyrinogen oxidase, mitochondrial, domain 2"/>
    <property type="match status" value="1"/>
</dbReference>
<evidence type="ECO:0000256" key="4">
    <source>
        <dbReference type="ARBA" id="ARBA00004744"/>
    </source>
</evidence>
<evidence type="ECO:0000256" key="7">
    <source>
        <dbReference type="ARBA" id="ARBA00019046"/>
    </source>
</evidence>
<dbReference type="RefSeq" id="WP_377421125.1">
    <property type="nucleotide sequence ID" value="NZ_JBHSPR010000010.1"/>
</dbReference>
<dbReference type="EC" id="1.3.3.15" evidence="6 12"/>
<dbReference type="InterPro" id="IPR004572">
    <property type="entry name" value="Protoporphyrinogen_oxidase"/>
</dbReference>
<evidence type="ECO:0000259" key="14">
    <source>
        <dbReference type="Pfam" id="PF01593"/>
    </source>
</evidence>
<reference evidence="16" key="1">
    <citation type="journal article" date="2019" name="Int. J. Syst. Evol. Microbiol.">
        <title>The Global Catalogue of Microorganisms (GCM) 10K type strain sequencing project: providing services to taxonomists for standard genome sequencing and annotation.</title>
        <authorList>
            <consortium name="The Broad Institute Genomics Platform"/>
            <consortium name="The Broad Institute Genome Sequencing Center for Infectious Disease"/>
            <person name="Wu L."/>
            <person name="Ma J."/>
        </authorList>
    </citation>
    <scope>NUCLEOTIDE SEQUENCE [LARGE SCALE GENOMIC DNA]</scope>
    <source>
        <strain evidence="16">ZS-35-S2</strain>
    </source>
</reference>
<evidence type="ECO:0000256" key="6">
    <source>
        <dbReference type="ARBA" id="ARBA00012402"/>
    </source>
</evidence>
<dbReference type="PANTHER" id="PTHR42923:SF3">
    <property type="entry name" value="PROTOPORPHYRINOGEN OXIDASE"/>
    <property type="match status" value="1"/>
</dbReference>
<dbReference type="InterPro" id="IPR050464">
    <property type="entry name" value="Zeta_carotene_desat/Oxidored"/>
</dbReference>
<comment type="function">
    <text evidence="3 12">Involved in coproporphyrin-dependent heme b biosynthesis. Catalyzes the oxidation of coproporphyrinogen III to coproporphyrin III.</text>
</comment>
<dbReference type="SUPFAM" id="SSF54373">
    <property type="entry name" value="FAD-linked reductases, C-terminal domain"/>
    <property type="match status" value="1"/>
</dbReference>
<keyword evidence="8 12" id="KW-0285">Flavoprotein</keyword>
<organism evidence="15 16">
    <name type="scientific">Plantactinospora solaniradicis</name>
    <dbReference type="NCBI Taxonomy" id="1723736"/>
    <lineage>
        <taxon>Bacteria</taxon>
        <taxon>Bacillati</taxon>
        <taxon>Actinomycetota</taxon>
        <taxon>Actinomycetes</taxon>
        <taxon>Micromonosporales</taxon>
        <taxon>Micromonosporaceae</taxon>
        <taxon>Plantactinospora</taxon>
    </lineage>
</organism>
<comment type="similarity">
    <text evidence="5 12">Belongs to the protoporphyrinogen/coproporphyrinogen oxidase family. Coproporphyrinogen III oxidase subfamily.</text>
</comment>
<dbReference type="Proteomes" id="UP001596203">
    <property type="component" value="Unassembled WGS sequence"/>
</dbReference>
<feature type="domain" description="Amine oxidase" evidence="14">
    <location>
        <begin position="19"/>
        <end position="484"/>
    </location>
</feature>
<dbReference type="NCBIfam" id="TIGR00562">
    <property type="entry name" value="proto_IX_ox"/>
    <property type="match status" value="1"/>
</dbReference>
<comment type="pathway">
    <text evidence="4 12">Porphyrin-containing compound metabolism; protoheme biosynthesis.</text>
</comment>
<dbReference type="GO" id="GO:0004729">
    <property type="term" value="F:oxygen-dependent protoporphyrinogen oxidase activity"/>
    <property type="evidence" value="ECO:0007669"/>
    <property type="project" value="UniProtKB-EC"/>
</dbReference>
<comment type="catalytic activity">
    <reaction evidence="1">
        <text>coproporphyrinogen III + 3 O2 = coproporphyrin III + 3 H2O2</text>
        <dbReference type="Rhea" id="RHEA:43436"/>
        <dbReference type="ChEBI" id="CHEBI:15379"/>
        <dbReference type="ChEBI" id="CHEBI:16240"/>
        <dbReference type="ChEBI" id="CHEBI:57309"/>
        <dbReference type="ChEBI" id="CHEBI:131725"/>
        <dbReference type="EC" id="1.3.3.15"/>
    </reaction>
    <physiologicalReaction direction="left-to-right" evidence="1">
        <dbReference type="Rhea" id="RHEA:43437"/>
    </physiologicalReaction>
</comment>
<protein>
    <recommendedName>
        <fullName evidence="7 12">Coproporphyrinogen III oxidase</fullName>
        <ecNumber evidence="6 12">1.3.3.15</ecNumber>
    </recommendedName>
</protein>
<name>A0ABW1K8G6_9ACTN</name>
<dbReference type="InterPro" id="IPR036188">
    <property type="entry name" value="FAD/NAD-bd_sf"/>
</dbReference>
<evidence type="ECO:0000313" key="16">
    <source>
        <dbReference type="Proteomes" id="UP001596203"/>
    </source>
</evidence>
<evidence type="ECO:0000256" key="13">
    <source>
        <dbReference type="SAM" id="MobiDB-lite"/>
    </source>
</evidence>
<comment type="cofactor">
    <cofactor evidence="2 12">
        <name>FAD</name>
        <dbReference type="ChEBI" id="CHEBI:57692"/>
    </cofactor>
</comment>
<evidence type="ECO:0000256" key="11">
    <source>
        <dbReference type="ARBA" id="ARBA00023133"/>
    </source>
</evidence>
<evidence type="ECO:0000256" key="3">
    <source>
        <dbReference type="ARBA" id="ARBA00002185"/>
    </source>
</evidence>
<dbReference type="Pfam" id="PF01593">
    <property type="entry name" value="Amino_oxidase"/>
    <property type="match status" value="1"/>
</dbReference>
<keyword evidence="11 12" id="KW-0350">Heme biosynthesis</keyword>
<keyword evidence="9 12" id="KW-0274">FAD</keyword>
<comment type="caution">
    <text evidence="15">The sequence shown here is derived from an EMBL/GenBank/DDBJ whole genome shotgun (WGS) entry which is preliminary data.</text>
</comment>
<dbReference type="Gene3D" id="1.10.3110.10">
    <property type="entry name" value="protoporphyrinogen ix oxidase, domain 3"/>
    <property type="match status" value="1"/>
</dbReference>
<keyword evidence="12" id="KW-0963">Cytoplasm</keyword>
<feature type="region of interest" description="Disordered" evidence="13">
    <location>
        <begin position="133"/>
        <end position="153"/>
    </location>
</feature>
<keyword evidence="16" id="KW-1185">Reference proteome</keyword>
<proteinExistence type="inferred from homology"/>
<evidence type="ECO:0000256" key="9">
    <source>
        <dbReference type="ARBA" id="ARBA00022827"/>
    </source>
</evidence>
<sequence length="492" mass="50062">MNDTARDGGLRIAVVGGGIAGLAAAVRLRDRLPPDTTITVYEQSGDLGGKLRTGSLAGSTVEFGAEAFLLRDPAGGNSAAVALARRVGLADELVNPATGRAALAIGGELRPMPTGTLVGVPGNLDSVVTVARPEAERDRDGGGPLLGPDEDPTVGELVRRRLGDEVVDRLVDPMLGGVYAGRADELSLAATMPGLARAARTEPTLTGAVRAAMAVAPRPAGTPVFATVRGGVSRLVAAAAEASRAEIRLNAAVRELAPTPTGWRLVIGPTRDPELVEVDAVVLALPARPAARLLAGVDVAIGALVGRLDYASVALVSLALPEGALPAAASGAAGPTGSAPVVPAELSGFLVPATEGTLIKAATFFTSKWAHLRRPDGTVLLRASVGRYGEEHLLQRADEELLSAVHRELAALLGPGLPEPVAGHVQRWGGALPQYAPGHLDRVAAARAALRTAHPHLALAGAGYDGVGIPICVRSGETAAEEIIKVLGVSRA</sequence>
<evidence type="ECO:0000256" key="10">
    <source>
        <dbReference type="ARBA" id="ARBA00023002"/>
    </source>
</evidence>
<evidence type="ECO:0000256" key="1">
    <source>
        <dbReference type="ARBA" id="ARBA00001755"/>
    </source>
</evidence>
<dbReference type="Gene3D" id="3.50.50.60">
    <property type="entry name" value="FAD/NAD(P)-binding domain"/>
    <property type="match status" value="1"/>
</dbReference>
<accession>A0ABW1K8G6</accession>
<evidence type="ECO:0000256" key="8">
    <source>
        <dbReference type="ARBA" id="ARBA00022630"/>
    </source>
</evidence>
<dbReference type="InterPro" id="IPR002937">
    <property type="entry name" value="Amino_oxidase"/>
</dbReference>
<evidence type="ECO:0000313" key="15">
    <source>
        <dbReference type="EMBL" id="MFC6017103.1"/>
    </source>
</evidence>
<evidence type="ECO:0000256" key="12">
    <source>
        <dbReference type="RuleBase" id="RU364052"/>
    </source>
</evidence>
<evidence type="ECO:0000256" key="2">
    <source>
        <dbReference type="ARBA" id="ARBA00001974"/>
    </source>
</evidence>
<gene>
    <name evidence="15" type="primary">hemG</name>
    <name evidence="15" type="ORF">ACFP2T_12925</name>
</gene>
<evidence type="ECO:0000256" key="5">
    <source>
        <dbReference type="ARBA" id="ARBA00008310"/>
    </source>
</evidence>
<dbReference type="SUPFAM" id="SSF51905">
    <property type="entry name" value="FAD/NAD(P)-binding domain"/>
    <property type="match status" value="1"/>
</dbReference>
<keyword evidence="10 12" id="KW-0560">Oxidoreductase</keyword>